<feature type="transmembrane region" description="Helical" evidence="2">
    <location>
        <begin position="77"/>
        <end position="95"/>
    </location>
</feature>
<dbReference type="Proteomes" id="UP001270362">
    <property type="component" value="Unassembled WGS sequence"/>
</dbReference>
<feature type="transmembrane region" description="Helical" evidence="2">
    <location>
        <begin position="101"/>
        <end position="125"/>
    </location>
</feature>
<keyword evidence="2" id="KW-0472">Membrane</keyword>
<name>A0AAE0WZB0_9PEZI</name>
<feature type="transmembrane region" description="Helical" evidence="2">
    <location>
        <begin position="47"/>
        <end position="65"/>
    </location>
</feature>
<sequence length="299" mass="32966">MDTSVLEKPNQGTFIQDDSSNAANTASSRSDPELKTRGRFVAVFHKVQTWLGFKSAYAFILYYALKAPHKTALQGCRLYATVFLTLVGACMLADSPNEGSIATQASTGIISLAILGALSLAIYNIRQVQIDQHRAWMIRAWVYAGFIITQRIFMIIIPSILTRWPEATRYAVMTCDQVRWIYKPTPELLAINYPACLPENQATFAPDGMVAIKGLLNPDDRVQSSAGIGVTFVAAGTLAFLMHAFFAELYLALTPREAERLRRVSYQRQLERGFKNPGSAGLVVQRIGDADPWAVPGNG</sequence>
<comment type="caution">
    <text evidence="3">The sequence shown here is derived from an EMBL/GenBank/DDBJ whole genome shotgun (WGS) entry which is preliminary data.</text>
</comment>
<feature type="compositionally biased region" description="Low complexity" evidence="1">
    <location>
        <begin position="17"/>
        <end position="29"/>
    </location>
</feature>
<evidence type="ECO:0000256" key="1">
    <source>
        <dbReference type="SAM" id="MobiDB-lite"/>
    </source>
</evidence>
<keyword evidence="2" id="KW-1133">Transmembrane helix</keyword>
<accession>A0AAE0WZB0</accession>
<protein>
    <submittedName>
        <fullName evidence="3">Uncharacterized protein</fullName>
    </submittedName>
</protein>
<gene>
    <name evidence="3" type="ORF">B0T22DRAFT_445441</name>
</gene>
<proteinExistence type="predicted"/>
<feature type="transmembrane region" description="Helical" evidence="2">
    <location>
        <begin position="226"/>
        <end position="253"/>
    </location>
</feature>
<evidence type="ECO:0000256" key="2">
    <source>
        <dbReference type="SAM" id="Phobius"/>
    </source>
</evidence>
<keyword evidence="4" id="KW-1185">Reference proteome</keyword>
<dbReference type="Pfam" id="PF10067">
    <property type="entry name" value="DUF2306"/>
    <property type="match status" value="1"/>
</dbReference>
<evidence type="ECO:0000313" key="4">
    <source>
        <dbReference type="Proteomes" id="UP001270362"/>
    </source>
</evidence>
<feature type="transmembrane region" description="Helical" evidence="2">
    <location>
        <begin position="137"/>
        <end position="161"/>
    </location>
</feature>
<keyword evidence="2" id="KW-0812">Transmembrane</keyword>
<dbReference type="InterPro" id="IPR018750">
    <property type="entry name" value="DUF2306_membrane"/>
</dbReference>
<dbReference type="AlphaFoldDB" id="A0AAE0WZB0"/>
<dbReference type="EMBL" id="JAULSO010000007">
    <property type="protein sequence ID" value="KAK3681225.1"/>
    <property type="molecule type" value="Genomic_DNA"/>
</dbReference>
<reference evidence="3" key="1">
    <citation type="journal article" date="2023" name="Mol. Phylogenet. Evol.">
        <title>Genome-scale phylogeny and comparative genomics of the fungal order Sordariales.</title>
        <authorList>
            <person name="Hensen N."/>
            <person name="Bonometti L."/>
            <person name="Westerberg I."/>
            <person name="Brannstrom I.O."/>
            <person name="Guillou S."/>
            <person name="Cros-Aarteil S."/>
            <person name="Calhoun S."/>
            <person name="Haridas S."/>
            <person name="Kuo A."/>
            <person name="Mondo S."/>
            <person name="Pangilinan J."/>
            <person name="Riley R."/>
            <person name="LaButti K."/>
            <person name="Andreopoulos B."/>
            <person name="Lipzen A."/>
            <person name="Chen C."/>
            <person name="Yan M."/>
            <person name="Daum C."/>
            <person name="Ng V."/>
            <person name="Clum A."/>
            <person name="Steindorff A."/>
            <person name="Ohm R.A."/>
            <person name="Martin F."/>
            <person name="Silar P."/>
            <person name="Natvig D.O."/>
            <person name="Lalanne C."/>
            <person name="Gautier V."/>
            <person name="Ament-Velasquez S.L."/>
            <person name="Kruys A."/>
            <person name="Hutchinson M.I."/>
            <person name="Powell A.J."/>
            <person name="Barry K."/>
            <person name="Miller A.N."/>
            <person name="Grigoriev I.V."/>
            <person name="Debuchy R."/>
            <person name="Gladieux P."/>
            <person name="Hiltunen Thoren M."/>
            <person name="Johannesson H."/>
        </authorList>
    </citation>
    <scope>NUCLEOTIDE SEQUENCE</scope>
    <source>
        <strain evidence="3">CBS 314.62</strain>
    </source>
</reference>
<feature type="region of interest" description="Disordered" evidence="1">
    <location>
        <begin position="1"/>
        <end position="31"/>
    </location>
</feature>
<evidence type="ECO:0000313" key="3">
    <source>
        <dbReference type="EMBL" id="KAK3681225.1"/>
    </source>
</evidence>
<organism evidence="3 4">
    <name type="scientific">Podospora appendiculata</name>
    <dbReference type="NCBI Taxonomy" id="314037"/>
    <lineage>
        <taxon>Eukaryota</taxon>
        <taxon>Fungi</taxon>
        <taxon>Dikarya</taxon>
        <taxon>Ascomycota</taxon>
        <taxon>Pezizomycotina</taxon>
        <taxon>Sordariomycetes</taxon>
        <taxon>Sordariomycetidae</taxon>
        <taxon>Sordariales</taxon>
        <taxon>Podosporaceae</taxon>
        <taxon>Podospora</taxon>
    </lineage>
</organism>
<reference evidence="3" key="2">
    <citation type="submission" date="2023-06" db="EMBL/GenBank/DDBJ databases">
        <authorList>
            <consortium name="Lawrence Berkeley National Laboratory"/>
            <person name="Haridas S."/>
            <person name="Hensen N."/>
            <person name="Bonometti L."/>
            <person name="Westerberg I."/>
            <person name="Brannstrom I.O."/>
            <person name="Guillou S."/>
            <person name="Cros-Aarteil S."/>
            <person name="Calhoun S."/>
            <person name="Kuo A."/>
            <person name="Mondo S."/>
            <person name="Pangilinan J."/>
            <person name="Riley R."/>
            <person name="Labutti K."/>
            <person name="Andreopoulos B."/>
            <person name="Lipzen A."/>
            <person name="Chen C."/>
            <person name="Yanf M."/>
            <person name="Daum C."/>
            <person name="Ng V."/>
            <person name="Clum A."/>
            <person name="Steindorff A."/>
            <person name="Ohm R."/>
            <person name="Martin F."/>
            <person name="Silar P."/>
            <person name="Natvig D."/>
            <person name="Lalanne C."/>
            <person name="Gautier V."/>
            <person name="Ament-Velasquez S.L."/>
            <person name="Kruys A."/>
            <person name="Hutchinson M.I."/>
            <person name="Powell A.J."/>
            <person name="Barry K."/>
            <person name="Miller A.N."/>
            <person name="Grigoriev I.V."/>
            <person name="Debuchy R."/>
            <person name="Gladieux P."/>
            <person name="Thoren M.H."/>
            <person name="Johannesson H."/>
        </authorList>
    </citation>
    <scope>NUCLEOTIDE SEQUENCE</scope>
    <source>
        <strain evidence="3">CBS 314.62</strain>
    </source>
</reference>